<dbReference type="GO" id="GO:0004622">
    <property type="term" value="F:phosphatidylcholine lysophospholipase activity"/>
    <property type="evidence" value="ECO:0007669"/>
    <property type="project" value="TreeGrafter"/>
</dbReference>
<organism evidence="2 3">
    <name type="scientific">Arachidicoccus soli</name>
    <dbReference type="NCBI Taxonomy" id="2341117"/>
    <lineage>
        <taxon>Bacteria</taxon>
        <taxon>Pseudomonadati</taxon>
        <taxon>Bacteroidota</taxon>
        <taxon>Chitinophagia</taxon>
        <taxon>Chitinophagales</taxon>
        <taxon>Chitinophagaceae</taxon>
        <taxon>Arachidicoccus</taxon>
    </lineage>
</organism>
<gene>
    <name evidence="2" type="ORF">D6B99_12135</name>
</gene>
<dbReference type="Proteomes" id="UP000266118">
    <property type="component" value="Chromosome"/>
</dbReference>
<dbReference type="InterPro" id="IPR006311">
    <property type="entry name" value="TAT_signal"/>
</dbReference>
<evidence type="ECO:0000259" key="1">
    <source>
        <dbReference type="Pfam" id="PF13472"/>
    </source>
</evidence>
<dbReference type="InterPro" id="IPR036514">
    <property type="entry name" value="SGNH_hydro_sf"/>
</dbReference>
<dbReference type="PANTHER" id="PTHR30383">
    <property type="entry name" value="THIOESTERASE 1/PROTEASE 1/LYSOPHOSPHOLIPASE L1"/>
    <property type="match status" value="1"/>
</dbReference>
<proteinExistence type="predicted"/>
<feature type="domain" description="SGNH hydrolase-type esterase" evidence="1">
    <location>
        <begin position="47"/>
        <end position="235"/>
    </location>
</feature>
<sequence>MKQNNRRSFLKNMSILGVAASLPKFKIAEEKAHHVKWPLGTKVLFQGDSITDGGRGRNLDWNHVLGQDYAYLIASRLWYNNIEKQLQFFNRGISGNRVTDLLNRWQKDTLAIKPDILNILIGVNDSLAAINGDKSFTVESYERDYRHLLKITKEVIPETKIVICEPFILPVAKVKEHWQDWQGEVKPRQEVAKKLAKEFGAVFIPFQEHFDQALQKAPADYWIWDGVHPMPAGHEMMSRIWIDTIK</sequence>
<dbReference type="SUPFAM" id="SSF52266">
    <property type="entry name" value="SGNH hydrolase"/>
    <property type="match status" value="1"/>
</dbReference>
<dbReference type="KEGG" id="ark:D6B99_12135"/>
<dbReference type="RefSeq" id="WP_119988829.1">
    <property type="nucleotide sequence ID" value="NZ_CP032489.1"/>
</dbReference>
<evidence type="ECO:0000313" key="3">
    <source>
        <dbReference type="Proteomes" id="UP000266118"/>
    </source>
</evidence>
<protein>
    <submittedName>
        <fullName evidence="2">Lysophospholipase</fullName>
    </submittedName>
</protein>
<dbReference type="Pfam" id="PF13472">
    <property type="entry name" value="Lipase_GDSL_2"/>
    <property type="match status" value="1"/>
</dbReference>
<dbReference type="AlphaFoldDB" id="A0A386HSN1"/>
<dbReference type="CDD" id="cd01834">
    <property type="entry name" value="SGNH_hydrolase_like_2"/>
    <property type="match status" value="1"/>
</dbReference>
<dbReference type="InterPro" id="IPR013830">
    <property type="entry name" value="SGNH_hydro"/>
</dbReference>
<dbReference type="InterPro" id="IPR051532">
    <property type="entry name" value="Ester_Hydrolysis_Enzymes"/>
</dbReference>
<dbReference type="OrthoDB" id="9794725at2"/>
<reference evidence="2 3" key="1">
    <citation type="submission" date="2018-09" db="EMBL/GenBank/DDBJ databases">
        <title>Arachidicoccus sp. nov., a bacterium isolated from soil.</title>
        <authorList>
            <person name="Weon H.-Y."/>
            <person name="Kwon S.-W."/>
            <person name="Lee S.A."/>
        </authorList>
    </citation>
    <scope>NUCLEOTIDE SEQUENCE [LARGE SCALE GENOMIC DNA]</scope>
    <source>
        <strain evidence="2 3">KIS59-12</strain>
    </source>
</reference>
<keyword evidence="3" id="KW-1185">Reference proteome</keyword>
<name>A0A386HSN1_9BACT</name>
<dbReference type="Gene3D" id="3.40.50.1110">
    <property type="entry name" value="SGNH hydrolase"/>
    <property type="match status" value="1"/>
</dbReference>
<accession>A0A386HSN1</accession>
<dbReference type="PROSITE" id="PS51318">
    <property type="entry name" value="TAT"/>
    <property type="match status" value="1"/>
</dbReference>
<dbReference type="PANTHER" id="PTHR30383:SF5">
    <property type="entry name" value="SGNH HYDROLASE-TYPE ESTERASE DOMAIN-CONTAINING PROTEIN"/>
    <property type="match status" value="1"/>
</dbReference>
<dbReference type="EMBL" id="CP032489">
    <property type="protein sequence ID" value="AYD48284.1"/>
    <property type="molecule type" value="Genomic_DNA"/>
</dbReference>
<evidence type="ECO:0000313" key="2">
    <source>
        <dbReference type="EMBL" id="AYD48284.1"/>
    </source>
</evidence>